<sequence length="151" mass="17086">MILPGVTITNFMVGESDRPTRASKVLEQLTGQTPVTSKTRCTIRAFGIRRNEKIAVHVTIRRSKAEEILDRGLKVKVYGLRRNFFWRQATLNSACRSTSIGARYDPGVDIFGMDFYAVIGRPGSRVARKRKKARIGFGHPVKKDDTQAWFN</sequence>
<dbReference type="SUPFAM" id="SSF55282">
    <property type="entry name" value="RL5-like"/>
    <property type="match status" value="1"/>
</dbReference>
<dbReference type="EMBL" id="KV417631">
    <property type="protein sequence ID" value="KZP13540.1"/>
    <property type="molecule type" value="Genomic_DNA"/>
</dbReference>
<evidence type="ECO:0000259" key="5">
    <source>
        <dbReference type="Pfam" id="PF00281"/>
    </source>
</evidence>
<dbReference type="InterPro" id="IPR002132">
    <property type="entry name" value="Ribosomal_uL5"/>
</dbReference>
<reference evidence="6 7" key="1">
    <citation type="journal article" date="2016" name="Mol. Biol. Evol.">
        <title>Comparative Genomics of Early-Diverging Mushroom-Forming Fungi Provides Insights into the Origins of Lignocellulose Decay Capabilities.</title>
        <authorList>
            <person name="Nagy L.G."/>
            <person name="Riley R."/>
            <person name="Tritt A."/>
            <person name="Adam C."/>
            <person name="Daum C."/>
            <person name="Floudas D."/>
            <person name="Sun H."/>
            <person name="Yadav J.S."/>
            <person name="Pangilinan J."/>
            <person name="Larsson K.H."/>
            <person name="Matsuura K."/>
            <person name="Barry K."/>
            <person name="Labutti K."/>
            <person name="Kuo R."/>
            <person name="Ohm R.A."/>
            <person name="Bhattacharya S.S."/>
            <person name="Shirouzu T."/>
            <person name="Yoshinaga Y."/>
            <person name="Martin F.M."/>
            <person name="Grigoriev I.V."/>
            <person name="Hibbett D.S."/>
        </authorList>
    </citation>
    <scope>NUCLEOTIDE SEQUENCE [LARGE SCALE GENOMIC DNA]</scope>
    <source>
        <strain evidence="6 7">CBS 109695</strain>
    </source>
</reference>
<keyword evidence="7" id="KW-1185">Reference proteome</keyword>
<gene>
    <name evidence="6" type="ORF">FIBSPDRAFT_960458</name>
</gene>
<dbReference type="PIRSF" id="PIRSF002161">
    <property type="entry name" value="Ribosomal_L5"/>
    <property type="match status" value="1"/>
</dbReference>
<dbReference type="PROSITE" id="PS00358">
    <property type="entry name" value="RIBOSOMAL_L5"/>
    <property type="match status" value="1"/>
</dbReference>
<keyword evidence="4" id="KW-0687">Ribonucleoprotein</keyword>
<dbReference type="STRING" id="436010.A0A166CD81"/>
<dbReference type="Pfam" id="PF00281">
    <property type="entry name" value="Ribosomal_L5"/>
    <property type="match status" value="1"/>
</dbReference>
<dbReference type="InterPro" id="IPR020929">
    <property type="entry name" value="Ribosomal_uL5_CS"/>
</dbReference>
<dbReference type="AlphaFoldDB" id="A0A166CD81"/>
<dbReference type="GO" id="GO:0005840">
    <property type="term" value="C:ribosome"/>
    <property type="evidence" value="ECO:0007669"/>
    <property type="project" value="UniProtKB-KW"/>
</dbReference>
<comment type="similarity">
    <text evidence="2">Belongs to the universal ribosomal protein uL5 family.</text>
</comment>
<evidence type="ECO:0000313" key="7">
    <source>
        <dbReference type="Proteomes" id="UP000076532"/>
    </source>
</evidence>
<evidence type="ECO:0000256" key="4">
    <source>
        <dbReference type="ARBA" id="ARBA00023274"/>
    </source>
</evidence>
<dbReference type="InterPro" id="IPR031310">
    <property type="entry name" value="Ribosomal_uL5_N"/>
</dbReference>
<evidence type="ECO:0000256" key="2">
    <source>
        <dbReference type="ARBA" id="ARBA00008553"/>
    </source>
</evidence>
<protein>
    <submittedName>
        <fullName evidence="6">Ribosomal protein L5</fullName>
    </submittedName>
</protein>
<dbReference type="GO" id="GO:0006412">
    <property type="term" value="P:translation"/>
    <property type="evidence" value="ECO:0007669"/>
    <property type="project" value="InterPro"/>
</dbReference>
<dbReference type="PANTHER" id="PTHR11994">
    <property type="entry name" value="60S RIBOSOMAL PROTEIN L11-RELATED"/>
    <property type="match status" value="1"/>
</dbReference>
<keyword evidence="3 6" id="KW-0689">Ribosomal protein</keyword>
<evidence type="ECO:0000313" key="6">
    <source>
        <dbReference type="EMBL" id="KZP13540.1"/>
    </source>
</evidence>
<dbReference type="GO" id="GO:1990904">
    <property type="term" value="C:ribonucleoprotein complex"/>
    <property type="evidence" value="ECO:0007669"/>
    <property type="project" value="UniProtKB-KW"/>
</dbReference>
<dbReference type="GO" id="GO:0003735">
    <property type="term" value="F:structural constituent of ribosome"/>
    <property type="evidence" value="ECO:0007669"/>
    <property type="project" value="InterPro"/>
</dbReference>
<organism evidence="6 7">
    <name type="scientific">Athelia psychrophila</name>
    <dbReference type="NCBI Taxonomy" id="1759441"/>
    <lineage>
        <taxon>Eukaryota</taxon>
        <taxon>Fungi</taxon>
        <taxon>Dikarya</taxon>
        <taxon>Basidiomycota</taxon>
        <taxon>Agaricomycotina</taxon>
        <taxon>Agaricomycetes</taxon>
        <taxon>Agaricomycetidae</taxon>
        <taxon>Atheliales</taxon>
        <taxon>Atheliaceae</taxon>
        <taxon>Athelia</taxon>
    </lineage>
</organism>
<proteinExistence type="inferred from homology"/>
<name>A0A166CD81_9AGAM</name>
<accession>A0A166CD81</accession>
<evidence type="ECO:0000256" key="3">
    <source>
        <dbReference type="ARBA" id="ARBA00022980"/>
    </source>
</evidence>
<feature type="domain" description="Large ribosomal subunit protein uL5 N-terminal" evidence="5">
    <location>
        <begin position="10"/>
        <end position="49"/>
    </location>
</feature>
<evidence type="ECO:0000256" key="1">
    <source>
        <dbReference type="ARBA" id="ARBA00004021"/>
    </source>
</evidence>
<dbReference type="OrthoDB" id="1734943at2759"/>
<comment type="function">
    <text evidence="1">Component of the ribosome, a large ribonucleoprotein complex responsible for the synthesis of proteins in the cell. The small ribosomal subunit (SSU) binds messenger RNAs (mRNAs) and translates the encoded message by selecting cognate aminoacyl-transfer RNA (tRNA) molecules. The large subunit (LSU) contains the ribosomal catalytic site termed the peptidyl transferase center (PTC), which catalyzes the formation of peptide bonds, thereby polymerizing the amino acids delivered by tRNAs into a polypeptide chain. The nascent polypeptides leave the ribosome through a tunnel in the LSU and interact with protein factors that function in enzymatic processing, targeting, and the membrane insertion of nascent chains at the exit of the ribosomal tunnel.</text>
</comment>
<dbReference type="Proteomes" id="UP000076532">
    <property type="component" value="Unassembled WGS sequence"/>
</dbReference>
<dbReference type="Gene3D" id="3.30.1440.10">
    <property type="match status" value="1"/>
</dbReference>
<dbReference type="InterPro" id="IPR022803">
    <property type="entry name" value="Ribosomal_uL5_dom_sf"/>
</dbReference>